<dbReference type="Gene3D" id="3.90.226.10">
    <property type="entry name" value="2-enoyl-CoA Hydratase, Chain A, domain 1"/>
    <property type="match status" value="1"/>
</dbReference>
<keyword evidence="9" id="KW-0443">Lipid metabolism</keyword>
<comment type="pathway">
    <text evidence="1">Lipid metabolism; fatty acid beta-oxidation.</text>
</comment>
<dbReference type="Pfam" id="PF02737">
    <property type="entry name" value="3HCDH_N"/>
    <property type="match status" value="1"/>
</dbReference>
<gene>
    <name evidence="15" type="ORF">FHR37_005259</name>
    <name evidence="16" type="ORF">SAMN05421678_12458</name>
</gene>
<comment type="similarity">
    <text evidence="4">Belongs to the 3-hydroxyacyl-CoA dehydrogenase family.</text>
</comment>
<dbReference type="InterPro" id="IPR006108">
    <property type="entry name" value="3HC_DH_C"/>
</dbReference>
<evidence type="ECO:0000256" key="2">
    <source>
        <dbReference type="ARBA" id="ARBA00005086"/>
    </source>
</evidence>
<proteinExistence type="inferred from homology"/>
<keyword evidence="18" id="KW-1185">Reference proteome</keyword>
<dbReference type="Proteomes" id="UP000533017">
    <property type="component" value="Unassembled WGS sequence"/>
</dbReference>
<keyword evidence="15" id="KW-0413">Isomerase</keyword>
<dbReference type="SUPFAM" id="SSF48179">
    <property type="entry name" value="6-phosphogluconate dehydrogenase C-terminal domain-like"/>
    <property type="match status" value="2"/>
</dbReference>
<dbReference type="InterPro" id="IPR036291">
    <property type="entry name" value="NAD(P)-bd_dom_sf"/>
</dbReference>
<evidence type="ECO:0000313" key="17">
    <source>
        <dbReference type="Proteomes" id="UP000199052"/>
    </source>
</evidence>
<evidence type="ECO:0000313" key="16">
    <source>
        <dbReference type="EMBL" id="SFH62089.1"/>
    </source>
</evidence>
<evidence type="ECO:0000313" key="18">
    <source>
        <dbReference type="Proteomes" id="UP000533017"/>
    </source>
</evidence>
<dbReference type="GO" id="GO:0006635">
    <property type="term" value="P:fatty acid beta-oxidation"/>
    <property type="evidence" value="ECO:0007669"/>
    <property type="project" value="UniProtKB-UniPathway"/>
</dbReference>
<evidence type="ECO:0000256" key="3">
    <source>
        <dbReference type="ARBA" id="ARBA00007005"/>
    </source>
</evidence>
<dbReference type="InterPro" id="IPR001753">
    <property type="entry name" value="Enoyl-CoA_hydra/iso"/>
</dbReference>
<dbReference type="SUPFAM" id="SSF51735">
    <property type="entry name" value="NAD(P)-binding Rossmann-fold domains"/>
    <property type="match status" value="1"/>
</dbReference>
<keyword evidence="5" id="KW-0276">Fatty acid metabolism</keyword>
<dbReference type="PANTHER" id="PTHR43612:SF3">
    <property type="entry name" value="TRIFUNCTIONAL ENZYME SUBUNIT ALPHA, MITOCHONDRIAL"/>
    <property type="match status" value="1"/>
</dbReference>
<comment type="pathway">
    <text evidence="2">Lipid metabolism; butanoate metabolism.</text>
</comment>
<dbReference type="InterPro" id="IPR050136">
    <property type="entry name" value="FA_oxidation_alpha_subunit"/>
</dbReference>
<comment type="catalytic activity">
    <reaction evidence="12">
        <text>a (3S)-3-hydroxyacyl-CoA + NAD(+) = a 3-oxoacyl-CoA + NADH + H(+)</text>
        <dbReference type="Rhea" id="RHEA:22432"/>
        <dbReference type="ChEBI" id="CHEBI:15378"/>
        <dbReference type="ChEBI" id="CHEBI:57318"/>
        <dbReference type="ChEBI" id="CHEBI:57540"/>
        <dbReference type="ChEBI" id="CHEBI:57945"/>
        <dbReference type="ChEBI" id="CHEBI:90726"/>
        <dbReference type="EC" id="1.1.1.35"/>
    </reaction>
</comment>
<protein>
    <submittedName>
        <fullName evidence="16">3-hydroxyacyl-CoA dehydrogenase / enoyl-CoA hydratase / 3-hydroxybutyryl-CoA epimerase</fullName>
    </submittedName>
    <submittedName>
        <fullName evidence="15">3-hydroxyacyl-CoA dehydrogenase/enoyl-CoA hydratase/3-hydroxybutyryl-CoA epimerase</fullName>
        <ecNumber evidence="15">1.1.1.35</ecNumber>
        <ecNumber evidence="15">4.2.1.17</ecNumber>
        <ecNumber evidence="15">5.1.2.3</ecNumber>
    </submittedName>
</protein>
<dbReference type="EC" id="4.2.1.17" evidence="15"/>
<dbReference type="UniPathway" id="UPA00659"/>
<dbReference type="Gene3D" id="1.10.1040.50">
    <property type="match status" value="1"/>
</dbReference>
<accession>A0A1I3BJI8</accession>
<evidence type="ECO:0000256" key="1">
    <source>
        <dbReference type="ARBA" id="ARBA00005005"/>
    </source>
</evidence>
<dbReference type="Pfam" id="PF00378">
    <property type="entry name" value="ECH_1"/>
    <property type="match status" value="1"/>
</dbReference>
<sequence length="716" mass="75460">MTDAVRYDRDAGGVVTLTFDQPGQSANVMNADYMTAMGVAVDRLERDRDAGELRGVVLTSAKPTFFAGGDLEMLRDVDRGDLAEFRGFLTNVKTQLRRLERLGRPVVAAINGSALGGGLEIALACHHRVALDDPAVRVGFPEVTLGLLPGAGGIVRSVRLLGLTAALPLLVEGTQLGPGAAVKAGLVDELAATPEDLLTRARAWIEARAAEPEGPVQPWDRKGFRVPGQPADAQGYAALSAAPAMLTSRTHGAYPAPERILAAAVEGSFVDVDTALEIETRYFCDLVTGQVAKNMIGTLWFGRNEVARGASKPPGYEKRPVRTLGVLGAGMMGAGIAHVSAYAGIDVVLADVTADQARAGRDRIAALLDERVAKGRLTPGRRDEVLSRITVTDTGPGMAGPSGLADCDLVVEAVFEDRAVKNAVHAAAERAAPRAFLASNTSTLPITGLAEAVRAPDRFVGLHFFSPVHRMPLVEIIRGVQTSPVTLAAAFDFVRQIGKLPIIVDDGRGFFTSRVFGTYVTEGIAMVVEGVPPAVVENTARTAGFPVGPLAVADEVSLTLLARVRAQEVADLAAEGRTPAPHPAYDVIDAMVGELNRPGKGGGAGFYDYGGDEGKRLWPELAERFATGPGEVPVGDVADRLLFVQALEALRCLNEGVVQTARDANVGTVFGIGFPAWTGGAAQFVSAYGGPAVFTARAKELMARYGDRFQPPPIKW</sequence>
<dbReference type="Gene3D" id="3.40.50.720">
    <property type="entry name" value="NAD(P)-binding Rossmann-like Domain"/>
    <property type="match status" value="1"/>
</dbReference>
<dbReference type="InterPro" id="IPR006176">
    <property type="entry name" value="3-OHacyl-CoA_DH_NAD-bd"/>
</dbReference>
<organism evidence="16 17">
    <name type="scientific">Actinopolymorpha cephalotaxi</name>
    <dbReference type="NCBI Taxonomy" id="504797"/>
    <lineage>
        <taxon>Bacteria</taxon>
        <taxon>Bacillati</taxon>
        <taxon>Actinomycetota</taxon>
        <taxon>Actinomycetes</taxon>
        <taxon>Propionibacteriales</taxon>
        <taxon>Actinopolymorphaceae</taxon>
        <taxon>Actinopolymorpha</taxon>
    </lineage>
</organism>
<dbReference type="GO" id="GO:0008692">
    <property type="term" value="F:3-hydroxybutyryl-CoA epimerase activity"/>
    <property type="evidence" value="ECO:0007669"/>
    <property type="project" value="UniProtKB-EC"/>
</dbReference>
<name>A0A1I3BJI8_9ACTN</name>
<dbReference type="GO" id="GO:0070403">
    <property type="term" value="F:NAD+ binding"/>
    <property type="evidence" value="ECO:0007669"/>
    <property type="project" value="InterPro"/>
</dbReference>
<dbReference type="EMBL" id="JACBZA010000001">
    <property type="protein sequence ID" value="NYH86408.1"/>
    <property type="molecule type" value="Genomic_DNA"/>
</dbReference>
<evidence type="ECO:0000256" key="12">
    <source>
        <dbReference type="ARBA" id="ARBA00049556"/>
    </source>
</evidence>
<evidence type="ECO:0000256" key="9">
    <source>
        <dbReference type="ARBA" id="ARBA00023098"/>
    </source>
</evidence>
<comment type="similarity">
    <text evidence="3">In the central section; belongs to the 3-hydroxyacyl-CoA dehydrogenase family.</text>
</comment>
<keyword evidence="6" id="KW-0442">Lipid degradation</keyword>
<dbReference type="InterPro" id="IPR008927">
    <property type="entry name" value="6-PGluconate_DH-like_C_sf"/>
</dbReference>
<dbReference type="RefSeq" id="WP_092889943.1">
    <property type="nucleotide sequence ID" value="NZ_FOOI01000024.1"/>
</dbReference>
<dbReference type="EC" id="5.1.2.3" evidence="15"/>
<dbReference type="Proteomes" id="UP000199052">
    <property type="component" value="Unassembled WGS sequence"/>
</dbReference>
<feature type="domain" description="3-hydroxyacyl-CoA dehydrogenase C-terminal" evidence="13">
    <location>
        <begin position="509"/>
        <end position="609"/>
    </location>
</feature>
<reference evidence="15 18" key="2">
    <citation type="submission" date="2020-07" db="EMBL/GenBank/DDBJ databases">
        <title>Sequencing the genomes of 1000 actinobacteria strains.</title>
        <authorList>
            <person name="Klenk H.-P."/>
        </authorList>
    </citation>
    <scope>NUCLEOTIDE SEQUENCE [LARGE SCALE GENOMIC DNA]</scope>
    <source>
        <strain evidence="15 18">DSM 45117</strain>
    </source>
</reference>
<dbReference type="EC" id="1.1.1.35" evidence="15"/>
<evidence type="ECO:0000256" key="8">
    <source>
        <dbReference type="ARBA" id="ARBA00023027"/>
    </source>
</evidence>
<keyword evidence="7 15" id="KW-0560">Oxidoreductase</keyword>
<evidence type="ECO:0000259" key="13">
    <source>
        <dbReference type="Pfam" id="PF00725"/>
    </source>
</evidence>
<dbReference type="OrthoDB" id="5240528at2"/>
<keyword evidence="11" id="KW-0511">Multifunctional enzyme</keyword>
<dbReference type="AlphaFoldDB" id="A0A1I3BJI8"/>
<evidence type="ECO:0000256" key="5">
    <source>
        <dbReference type="ARBA" id="ARBA00022832"/>
    </source>
</evidence>
<dbReference type="Pfam" id="PF00725">
    <property type="entry name" value="3HCDH"/>
    <property type="match status" value="1"/>
</dbReference>
<evidence type="ECO:0000256" key="7">
    <source>
        <dbReference type="ARBA" id="ARBA00023002"/>
    </source>
</evidence>
<feature type="domain" description="3-hydroxyacyl-CoA dehydrogenase NAD binding" evidence="14">
    <location>
        <begin position="324"/>
        <end position="506"/>
    </location>
</feature>
<evidence type="ECO:0000256" key="11">
    <source>
        <dbReference type="ARBA" id="ARBA00023268"/>
    </source>
</evidence>
<evidence type="ECO:0000256" key="6">
    <source>
        <dbReference type="ARBA" id="ARBA00022963"/>
    </source>
</evidence>
<dbReference type="SUPFAM" id="SSF52096">
    <property type="entry name" value="ClpP/crotonase"/>
    <property type="match status" value="1"/>
</dbReference>
<evidence type="ECO:0000313" key="15">
    <source>
        <dbReference type="EMBL" id="NYH86408.1"/>
    </source>
</evidence>
<dbReference type="FunFam" id="3.40.50.720:FF:000009">
    <property type="entry name" value="Fatty oxidation complex, alpha subunit"/>
    <property type="match status" value="1"/>
</dbReference>
<reference evidence="16 17" key="1">
    <citation type="submission" date="2016-10" db="EMBL/GenBank/DDBJ databases">
        <authorList>
            <person name="de Groot N.N."/>
        </authorList>
    </citation>
    <scope>NUCLEOTIDE SEQUENCE [LARGE SCALE GENOMIC DNA]</scope>
    <source>
        <strain evidence="16 17">CPCC 202808</strain>
    </source>
</reference>
<dbReference type="InterPro" id="IPR029045">
    <property type="entry name" value="ClpP/crotonase-like_dom_sf"/>
</dbReference>
<evidence type="ECO:0000256" key="10">
    <source>
        <dbReference type="ARBA" id="ARBA00023239"/>
    </source>
</evidence>
<dbReference type="GO" id="GO:0016509">
    <property type="term" value="F:long-chain (3S)-3-hydroxyacyl-CoA dehydrogenase (NAD+) activity"/>
    <property type="evidence" value="ECO:0007669"/>
    <property type="project" value="TreeGrafter"/>
</dbReference>
<dbReference type="EMBL" id="FOOI01000024">
    <property type="protein sequence ID" value="SFH62089.1"/>
    <property type="molecule type" value="Genomic_DNA"/>
</dbReference>
<dbReference type="PANTHER" id="PTHR43612">
    <property type="entry name" value="TRIFUNCTIONAL ENZYME SUBUNIT ALPHA"/>
    <property type="match status" value="1"/>
</dbReference>
<dbReference type="CDD" id="cd06558">
    <property type="entry name" value="crotonase-like"/>
    <property type="match status" value="1"/>
</dbReference>
<keyword evidence="8" id="KW-0520">NAD</keyword>
<evidence type="ECO:0000256" key="4">
    <source>
        <dbReference type="ARBA" id="ARBA00009463"/>
    </source>
</evidence>
<keyword evidence="10 15" id="KW-0456">Lyase</keyword>
<dbReference type="GO" id="GO:0004300">
    <property type="term" value="F:enoyl-CoA hydratase activity"/>
    <property type="evidence" value="ECO:0007669"/>
    <property type="project" value="UniProtKB-EC"/>
</dbReference>
<dbReference type="STRING" id="504797.SAMN05421678_12458"/>
<evidence type="ECO:0000259" key="14">
    <source>
        <dbReference type="Pfam" id="PF02737"/>
    </source>
</evidence>